<accession>A0A0K8PKM4</accession>
<organism evidence="2 3">
    <name type="scientific">Streptomyces azureus</name>
    <dbReference type="NCBI Taxonomy" id="146537"/>
    <lineage>
        <taxon>Bacteria</taxon>
        <taxon>Bacillati</taxon>
        <taxon>Actinomycetota</taxon>
        <taxon>Actinomycetes</taxon>
        <taxon>Kitasatosporales</taxon>
        <taxon>Streptomycetaceae</taxon>
        <taxon>Streptomyces</taxon>
    </lineage>
</organism>
<gene>
    <name evidence="2" type="ORF">SAZU_3258</name>
</gene>
<protein>
    <submittedName>
        <fullName evidence="2">Uncharacterized protein</fullName>
    </submittedName>
</protein>
<proteinExistence type="predicted"/>
<evidence type="ECO:0000313" key="3">
    <source>
        <dbReference type="Proteomes" id="UP000053859"/>
    </source>
</evidence>
<sequence>MVGCGKGVDRAIYSRSGGVMTERDWCDDSDYDRAAEQTERMARMGWTAILGVTGLMGVAAIAAIVLCLAAAAGMFYVVMVITR</sequence>
<reference evidence="2" key="1">
    <citation type="journal article" date="2015" name="Genome Announc.">
        <title>Draft Genome Sequence of Thiostrepton-Producing Streptomyces azureus ATCC 14921.</title>
        <authorList>
            <person name="Sakihara K."/>
            <person name="Maeda J."/>
            <person name="Tashiro K."/>
            <person name="Fujino Y."/>
            <person name="Kuhara S."/>
            <person name="Ohshima T."/>
            <person name="Ogata S."/>
            <person name="Doi K."/>
        </authorList>
    </citation>
    <scope>NUCLEOTIDE SEQUENCE [LARGE SCALE GENOMIC DNA]</scope>
    <source>
        <strain evidence="2">ATCC14921</strain>
    </source>
</reference>
<keyword evidence="3" id="KW-1185">Reference proteome</keyword>
<keyword evidence="1" id="KW-0812">Transmembrane</keyword>
<dbReference type="AlphaFoldDB" id="A0A0K8PKM4"/>
<evidence type="ECO:0000313" key="2">
    <source>
        <dbReference type="EMBL" id="GAP48432.1"/>
    </source>
</evidence>
<evidence type="ECO:0000256" key="1">
    <source>
        <dbReference type="SAM" id="Phobius"/>
    </source>
</evidence>
<keyword evidence="1" id="KW-0472">Membrane</keyword>
<dbReference type="Proteomes" id="UP000053859">
    <property type="component" value="Unassembled WGS sequence"/>
</dbReference>
<dbReference type="PATRIC" id="fig|146537.3.peg.3456"/>
<dbReference type="EMBL" id="DF968260">
    <property type="protein sequence ID" value="GAP48432.1"/>
    <property type="molecule type" value="Genomic_DNA"/>
</dbReference>
<keyword evidence="1" id="KW-1133">Transmembrane helix</keyword>
<feature type="transmembrane region" description="Helical" evidence="1">
    <location>
        <begin position="48"/>
        <end position="81"/>
    </location>
</feature>
<name>A0A0K8PKM4_STRAJ</name>